<gene>
    <name evidence="6" type="ORF">U473_10345</name>
</gene>
<dbReference type="CDD" id="cd00408">
    <property type="entry name" value="DHDPS-like"/>
    <property type="match status" value="1"/>
</dbReference>
<dbReference type="InterPro" id="IPR002220">
    <property type="entry name" value="DapA-like"/>
</dbReference>
<feature type="binding site" evidence="5">
    <location>
        <position position="210"/>
    </location>
    <ligand>
        <name>pyruvate</name>
        <dbReference type="ChEBI" id="CHEBI:15361"/>
    </ligand>
</feature>
<keyword evidence="1 3" id="KW-0456">Lyase</keyword>
<dbReference type="InterPro" id="IPR020625">
    <property type="entry name" value="Schiff_base-form_aldolases_AS"/>
</dbReference>
<keyword evidence="7" id="KW-1185">Reference proteome</keyword>
<accession>A0A135L5V9</accession>
<comment type="caution">
    <text evidence="6">The sequence shown here is derived from an EMBL/GenBank/DDBJ whole genome shotgun (WGS) entry which is preliminary data.</text>
</comment>
<dbReference type="SUPFAM" id="SSF51569">
    <property type="entry name" value="Aldolase"/>
    <property type="match status" value="1"/>
</dbReference>
<dbReference type="Pfam" id="PF00701">
    <property type="entry name" value="DHDPS"/>
    <property type="match status" value="1"/>
</dbReference>
<feature type="active site" description="Proton donor/acceptor" evidence="4">
    <location>
        <position position="136"/>
    </location>
</feature>
<dbReference type="PANTHER" id="PTHR12128">
    <property type="entry name" value="DIHYDRODIPICOLINATE SYNTHASE"/>
    <property type="match status" value="1"/>
</dbReference>
<name>A0A135L5V9_9BACI</name>
<dbReference type="PIRSF" id="PIRSF001365">
    <property type="entry name" value="DHDPS"/>
    <property type="match status" value="1"/>
</dbReference>
<evidence type="ECO:0000256" key="5">
    <source>
        <dbReference type="PIRSR" id="PIRSR001365-2"/>
    </source>
</evidence>
<dbReference type="GO" id="GO:0016829">
    <property type="term" value="F:lyase activity"/>
    <property type="evidence" value="ECO:0007669"/>
    <property type="project" value="UniProtKB-KW"/>
</dbReference>
<dbReference type="InterPro" id="IPR013785">
    <property type="entry name" value="Aldolase_TIM"/>
</dbReference>
<dbReference type="AlphaFoldDB" id="A0A135L5V9"/>
<proteinExistence type="inferred from homology"/>
<dbReference type="PROSITE" id="PS00665">
    <property type="entry name" value="DHDPS_1"/>
    <property type="match status" value="1"/>
</dbReference>
<dbReference type="EMBL" id="LSKU01000001">
    <property type="protein sequence ID" value="KXG44362.1"/>
    <property type="molecule type" value="Genomic_DNA"/>
</dbReference>
<feature type="active site" description="Schiff-base intermediate with substrate" evidence="4">
    <location>
        <position position="165"/>
    </location>
</feature>
<keyword evidence="2" id="KW-0704">Schiff base</keyword>
<dbReference type="Gene3D" id="3.20.20.70">
    <property type="entry name" value="Aldolase class I"/>
    <property type="match status" value="1"/>
</dbReference>
<dbReference type="STRING" id="1413211.U473_10345"/>
<evidence type="ECO:0000256" key="3">
    <source>
        <dbReference type="PIRNR" id="PIRNR001365"/>
    </source>
</evidence>
<dbReference type="InterPro" id="IPR020624">
    <property type="entry name" value="Schiff_base-form_aldolases_CS"/>
</dbReference>
<comment type="similarity">
    <text evidence="3">Belongs to the DapA family.</text>
</comment>
<evidence type="ECO:0000313" key="6">
    <source>
        <dbReference type="EMBL" id="KXG44362.1"/>
    </source>
</evidence>
<dbReference type="Proteomes" id="UP000070352">
    <property type="component" value="Unassembled WGS sequence"/>
</dbReference>
<dbReference type="PRINTS" id="PR00146">
    <property type="entry name" value="DHPICSNTHASE"/>
</dbReference>
<evidence type="ECO:0000256" key="4">
    <source>
        <dbReference type="PIRSR" id="PIRSR001365-1"/>
    </source>
</evidence>
<evidence type="ECO:0000256" key="2">
    <source>
        <dbReference type="ARBA" id="ARBA00023270"/>
    </source>
</evidence>
<dbReference type="SMART" id="SM01130">
    <property type="entry name" value="DHDPS"/>
    <property type="match status" value="1"/>
</dbReference>
<organism evidence="6 7">
    <name type="scientific">Tepidibacillus decaturensis</name>
    <dbReference type="NCBI Taxonomy" id="1413211"/>
    <lineage>
        <taxon>Bacteria</taxon>
        <taxon>Bacillati</taxon>
        <taxon>Bacillota</taxon>
        <taxon>Bacilli</taxon>
        <taxon>Bacillales</taxon>
        <taxon>Bacillaceae</taxon>
        <taxon>Tepidibacillus</taxon>
    </lineage>
</organism>
<dbReference type="GO" id="GO:0005829">
    <property type="term" value="C:cytosol"/>
    <property type="evidence" value="ECO:0007669"/>
    <property type="project" value="TreeGrafter"/>
</dbReference>
<evidence type="ECO:0000256" key="1">
    <source>
        <dbReference type="ARBA" id="ARBA00023239"/>
    </source>
</evidence>
<reference evidence="6 7" key="1">
    <citation type="submission" date="2016-02" db="EMBL/GenBank/DDBJ databases">
        <title>Draft Genome for Tepidibacillus decaturensis nov. sp. Strain Z9, an Anaerobic, Moderately Thermophilic and Heterotrophic Bacterium from Deep Subsurface of the Illinois Basin, USA.</title>
        <authorList>
            <person name="Dong Y."/>
            <person name="Chang J.Y."/>
            <person name="Sanford R."/>
            <person name="Fouke B.W."/>
        </authorList>
    </citation>
    <scope>NUCLEOTIDE SEQUENCE [LARGE SCALE GENOMIC DNA]</scope>
    <source>
        <strain evidence="6 7">Z9</strain>
    </source>
</reference>
<protein>
    <submittedName>
        <fullName evidence="6">Dihydrodipicolinate synthase family protein</fullName>
    </submittedName>
</protein>
<dbReference type="RefSeq" id="WP_068726011.1">
    <property type="nucleotide sequence ID" value="NZ_LSKU01000001.1"/>
</dbReference>
<sequence>MERKFYGVIPPVSTIFDESLKLDRQGMGKLIDFLIESGVNGLFFLGSGGEFSQMSVEERKEVAEFATNYVNKRVPVLIGTGGTNTREIIVLNHHAKEVGADGVVIINPYYWPLTDENLFVHYSEIAKNTELPILLYNFPNLTGQDLTPEMILRLVDNHSNIVGIKETVDTAGHIREMILKVKSKHPHFSVLAGFDDHLWNTLSLGGDGCISASGNFAPELTVGIYQAFQNKEYEKAIDLHRRLAFLPLMYKLDSPFVNVVKEATKMRGIEVSTAVLPPARPLSEAKKQELKTILKHAALL</sequence>
<dbReference type="OrthoDB" id="9771791at2"/>
<dbReference type="PANTHER" id="PTHR12128:SF28">
    <property type="entry name" value="2-DEHYDRO-3-DEOXY-D-GLUCONATE ALDOLASE YAGE-RELATED"/>
    <property type="match status" value="1"/>
</dbReference>
<evidence type="ECO:0000313" key="7">
    <source>
        <dbReference type="Proteomes" id="UP000070352"/>
    </source>
</evidence>
<dbReference type="PROSITE" id="PS00666">
    <property type="entry name" value="DHDPS_2"/>
    <property type="match status" value="1"/>
</dbReference>